<dbReference type="EMBL" id="JAAALK010000080">
    <property type="protein sequence ID" value="KAG8091573.1"/>
    <property type="molecule type" value="Genomic_DNA"/>
</dbReference>
<reference evidence="2" key="2">
    <citation type="submission" date="2021-02" db="EMBL/GenBank/DDBJ databases">
        <authorList>
            <person name="Kimball J.A."/>
            <person name="Haas M.W."/>
            <person name="Macchietto M."/>
            <person name="Kono T."/>
            <person name="Duquette J."/>
            <person name="Shao M."/>
        </authorList>
    </citation>
    <scope>NUCLEOTIDE SEQUENCE</scope>
    <source>
        <tissue evidence="2">Fresh leaf tissue</tissue>
    </source>
</reference>
<comment type="caution">
    <text evidence="2">The sequence shown here is derived from an EMBL/GenBank/DDBJ whole genome shotgun (WGS) entry which is preliminary data.</text>
</comment>
<feature type="region of interest" description="Disordered" evidence="1">
    <location>
        <begin position="95"/>
        <end position="121"/>
    </location>
</feature>
<dbReference type="Proteomes" id="UP000729402">
    <property type="component" value="Unassembled WGS sequence"/>
</dbReference>
<protein>
    <submittedName>
        <fullName evidence="2">Uncharacterized protein</fullName>
    </submittedName>
</protein>
<evidence type="ECO:0000313" key="2">
    <source>
        <dbReference type="EMBL" id="KAG8091573.1"/>
    </source>
</evidence>
<feature type="compositionally biased region" description="Basic residues" evidence="1">
    <location>
        <begin position="107"/>
        <end position="116"/>
    </location>
</feature>
<reference evidence="2" key="1">
    <citation type="journal article" date="2021" name="bioRxiv">
        <title>Whole Genome Assembly and Annotation of Northern Wild Rice, Zizania palustris L., Supports a Whole Genome Duplication in the Zizania Genus.</title>
        <authorList>
            <person name="Haas M."/>
            <person name="Kono T."/>
            <person name="Macchietto M."/>
            <person name="Millas R."/>
            <person name="McGilp L."/>
            <person name="Shao M."/>
            <person name="Duquette J."/>
            <person name="Hirsch C.N."/>
            <person name="Kimball J."/>
        </authorList>
    </citation>
    <scope>NUCLEOTIDE SEQUENCE</scope>
    <source>
        <tissue evidence="2">Fresh leaf tissue</tissue>
    </source>
</reference>
<sequence>MYPPHLSPHVLCTPTCRRPRPPPRRRARPAYPVARPSRQVYGCLLPTPTHSLLNSIAATAPSTHARLARLPRVLRRPHTAPCRACPSVVLMSYSAVARPPPPPPRGRPARPPHPKRRQLESRLVRGRCLRILAREEGF</sequence>
<accession>A0A8J6BV21</accession>
<gene>
    <name evidence="2" type="ORF">GUJ93_ZPchr0012g20380</name>
</gene>
<organism evidence="2 3">
    <name type="scientific">Zizania palustris</name>
    <name type="common">Northern wild rice</name>
    <dbReference type="NCBI Taxonomy" id="103762"/>
    <lineage>
        <taxon>Eukaryota</taxon>
        <taxon>Viridiplantae</taxon>
        <taxon>Streptophyta</taxon>
        <taxon>Embryophyta</taxon>
        <taxon>Tracheophyta</taxon>
        <taxon>Spermatophyta</taxon>
        <taxon>Magnoliopsida</taxon>
        <taxon>Liliopsida</taxon>
        <taxon>Poales</taxon>
        <taxon>Poaceae</taxon>
        <taxon>BOP clade</taxon>
        <taxon>Oryzoideae</taxon>
        <taxon>Oryzeae</taxon>
        <taxon>Zizaniinae</taxon>
        <taxon>Zizania</taxon>
    </lineage>
</organism>
<name>A0A8J6BV21_ZIZPA</name>
<proteinExistence type="predicted"/>
<dbReference type="AlphaFoldDB" id="A0A8J6BV21"/>
<evidence type="ECO:0000256" key="1">
    <source>
        <dbReference type="SAM" id="MobiDB-lite"/>
    </source>
</evidence>
<evidence type="ECO:0000313" key="3">
    <source>
        <dbReference type="Proteomes" id="UP000729402"/>
    </source>
</evidence>
<keyword evidence="3" id="KW-1185">Reference proteome</keyword>